<evidence type="ECO:0000313" key="7">
    <source>
        <dbReference type="EMBL" id="KAE9130887.1"/>
    </source>
</evidence>
<evidence type="ECO:0000313" key="4">
    <source>
        <dbReference type="EMBL" id="KAE9001580.1"/>
    </source>
</evidence>
<evidence type="ECO:0000313" key="18">
    <source>
        <dbReference type="Proteomes" id="UP000441208"/>
    </source>
</evidence>
<evidence type="ECO:0000313" key="10">
    <source>
        <dbReference type="EMBL" id="KAE9216736.1"/>
    </source>
</evidence>
<dbReference type="SUPFAM" id="SSF143791">
    <property type="entry name" value="DUSP-like"/>
    <property type="match status" value="1"/>
</dbReference>
<dbReference type="EMBL" id="QXFX01001033">
    <property type="protein sequence ID" value="KAE9098125.1"/>
    <property type="molecule type" value="Genomic_DNA"/>
</dbReference>
<evidence type="ECO:0000313" key="6">
    <source>
        <dbReference type="EMBL" id="KAE9102450.1"/>
    </source>
</evidence>
<dbReference type="EMBL" id="QXFZ01000873">
    <property type="protein sequence ID" value="KAE9102450.1"/>
    <property type="molecule type" value="Genomic_DNA"/>
</dbReference>
<dbReference type="EMBL" id="QXFW01000855">
    <property type="protein sequence ID" value="KAE9001580.1"/>
    <property type="molecule type" value="Genomic_DNA"/>
</dbReference>
<evidence type="ECO:0000313" key="21">
    <source>
        <dbReference type="Proteomes" id="UP000486351"/>
    </source>
</evidence>
<evidence type="ECO:0000313" key="3">
    <source>
        <dbReference type="EMBL" id="KAE8933863.1"/>
    </source>
</evidence>
<feature type="region of interest" description="Disordered" evidence="1">
    <location>
        <begin position="237"/>
        <end position="405"/>
    </location>
</feature>
<dbReference type="Proteomes" id="UP000488956">
    <property type="component" value="Unassembled WGS sequence"/>
</dbReference>
<feature type="compositionally biased region" description="Basic and acidic residues" evidence="1">
    <location>
        <begin position="300"/>
        <end position="312"/>
    </location>
</feature>
<proteinExistence type="predicted"/>
<dbReference type="Proteomes" id="UP000429523">
    <property type="component" value="Unassembled WGS sequence"/>
</dbReference>
<feature type="region of interest" description="Disordered" evidence="1">
    <location>
        <begin position="112"/>
        <end position="219"/>
    </location>
</feature>
<dbReference type="Proteomes" id="UP000437068">
    <property type="component" value="Unassembled WGS sequence"/>
</dbReference>
<dbReference type="PROSITE" id="PS51283">
    <property type="entry name" value="DUSP"/>
    <property type="match status" value="1"/>
</dbReference>
<dbReference type="Proteomes" id="UP000476176">
    <property type="component" value="Unassembled WGS sequence"/>
</dbReference>
<dbReference type="EMBL" id="QXGA01001043">
    <property type="protein sequence ID" value="KAE9130887.1"/>
    <property type="molecule type" value="Genomic_DNA"/>
</dbReference>
<evidence type="ECO:0000259" key="2">
    <source>
        <dbReference type="PROSITE" id="PS51283"/>
    </source>
</evidence>
<feature type="domain" description="DUSP" evidence="2">
    <location>
        <begin position="548"/>
        <end position="663"/>
    </location>
</feature>
<dbReference type="Proteomes" id="UP000486351">
    <property type="component" value="Unassembled WGS sequence"/>
</dbReference>
<feature type="compositionally biased region" description="Acidic residues" evidence="1">
    <location>
        <begin position="183"/>
        <end position="205"/>
    </location>
</feature>
<dbReference type="EMBL" id="QXFY01000886">
    <property type="protein sequence ID" value="KAE9333591.1"/>
    <property type="molecule type" value="Genomic_DNA"/>
</dbReference>
<gene>
    <name evidence="11" type="ORF">PF001_g14923</name>
    <name evidence="10" type="ORF">PF002_g16986</name>
    <name evidence="9" type="ORF">PF004_g14750</name>
    <name evidence="8" type="ORF">PF005_g14801</name>
    <name evidence="7" type="ORF">PF006_g15652</name>
    <name evidence="6" type="ORF">PF007_g14759</name>
    <name evidence="12" type="ORF">PF008_g14367</name>
    <name evidence="3" type="ORF">PF009_g16137</name>
    <name evidence="5" type="ORF">PF010_g15687</name>
    <name evidence="4" type="ORF">PF011_g13682</name>
</gene>
<dbReference type="CDD" id="cd00136">
    <property type="entry name" value="PDZ_canonical"/>
    <property type="match status" value="1"/>
</dbReference>
<dbReference type="EMBL" id="QXGE01000947">
    <property type="protein sequence ID" value="KAE9300484.1"/>
    <property type="molecule type" value="Genomic_DNA"/>
</dbReference>
<dbReference type="InterPro" id="IPR035927">
    <property type="entry name" value="DUSP-like_sf"/>
</dbReference>
<dbReference type="GO" id="GO:0004843">
    <property type="term" value="F:cysteine-type deubiquitinase activity"/>
    <property type="evidence" value="ECO:0007669"/>
    <property type="project" value="InterPro"/>
</dbReference>
<evidence type="ECO:0000313" key="17">
    <source>
        <dbReference type="Proteomes" id="UP000440732"/>
    </source>
</evidence>
<evidence type="ECO:0000313" key="16">
    <source>
        <dbReference type="Proteomes" id="UP000440367"/>
    </source>
</evidence>
<evidence type="ECO:0000313" key="5">
    <source>
        <dbReference type="EMBL" id="KAE9098125.1"/>
    </source>
</evidence>
<feature type="compositionally biased region" description="Acidic residues" evidence="1">
    <location>
        <begin position="129"/>
        <end position="143"/>
    </location>
</feature>
<evidence type="ECO:0000313" key="14">
    <source>
        <dbReference type="Proteomes" id="UP000433483"/>
    </source>
</evidence>
<evidence type="ECO:0000313" key="20">
    <source>
        <dbReference type="Proteomes" id="UP000476176"/>
    </source>
</evidence>
<dbReference type="SMART" id="SM00695">
    <property type="entry name" value="DUSP"/>
    <property type="match status" value="1"/>
</dbReference>
<evidence type="ECO:0000313" key="8">
    <source>
        <dbReference type="EMBL" id="KAE9201835.1"/>
    </source>
</evidence>
<evidence type="ECO:0000313" key="9">
    <source>
        <dbReference type="EMBL" id="KAE9215440.1"/>
    </source>
</evidence>
<comment type="caution">
    <text evidence="8">The sequence shown here is derived from an EMBL/GenBank/DDBJ whole genome shotgun (WGS) entry which is preliminary data.</text>
</comment>
<evidence type="ECO:0000313" key="13">
    <source>
        <dbReference type="Proteomes" id="UP000429523"/>
    </source>
</evidence>
<evidence type="ECO:0000256" key="1">
    <source>
        <dbReference type="SAM" id="MobiDB-lite"/>
    </source>
</evidence>
<dbReference type="Proteomes" id="UP000441208">
    <property type="component" value="Unassembled WGS sequence"/>
</dbReference>
<reference evidence="13 14" key="1">
    <citation type="submission" date="2018-08" db="EMBL/GenBank/DDBJ databases">
        <title>Genomic investigation of the strawberry pathogen Phytophthora fragariae indicates pathogenicity is determined by transcriptional variation in three key races.</title>
        <authorList>
            <person name="Adams T.M."/>
            <person name="Armitage A.D."/>
            <person name="Sobczyk M.K."/>
            <person name="Bates H.J."/>
            <person name="Dunwell J.M."/>
            <person name="Nellist C.F."/>
            <person name="Harrison R.J."/>
        </authorList>
    </citation>
    <scope>NUCLEOTIDE SEQUENCE [LARGE SCALE GENOMIC DNA]</scope>
    <source>
        <strain evidence="11 15">A4</strain>
        <strain evidence="10 16">BC-1</strain>
        <strain evidence="9 20">BC-23</strain>
        <strain evidence="8 14">NOV-27</strain>
        <strain evidence="7 17">NOV-5</strain>
        <strain evidence="6 18">NOV-71</strain>
        <strain evidence="12 21">NOV-77</strain>
        <strain evidence="3 13">NOV-9</strain>
        <strain evidence="5 22">ONT-3</strain>
        <strain evidence="4 19">SCRP245</strain>
    </source>
</reference>
<dbReference type="Proteomes" id="UP000433483">
    <property type="component" value="Unassembled WGS sequence"/>
</dbReference>
<dbReference type="Gene3D" id="3.30.2230.10">
    <property type="entry name" value="DUSP-like"/>
    <property type="match status" value="1"/>
</dbReference>
<dbReference type="Proteomes" id="UP000440732">
    <property type="component" value="Unassembled WGS sequence"/>
</dbReference>
<feature type="compositionally biased region" description="Polar residues" evidence="1">
    <location>
        <begin position="242"/>
        <end position="257"/>
    </location>
</feature>
<feature type="compositionally biased region" description="Acidic residues" evidence="1">
    <location>
        <begin position="342"/>
        <end position="355"/>
    </location>
</feature>
<dbReference type="Proteomes" id="UP000460718">
    <property type="component" value="Unassembled WGS sequence"/>
</dbReference>
<dbReference type="AlphaFoldDB" id="A0A6A3XFW8"/>
<dbReference type="EMBL" id="QXGB01000890">
    <property type="protein sequence ID" value="KAE9201835.1"/>
    <property type="molecule type" value="Genomic_DNA"/>
</dbReference>
<protein>
    <recommendedName>
        <fullName evidence="2">DUSP domain-containing protein</fullName>
    </recommendedName>
</protein>
<accession>A0A6A3XFW8</accession>
<evidence type="ECO:0000313" key="15">
    <source>
        <dbReference type="Proteomes" id="UP000437068"/>
    </source>
</evidence>
<evidence type="ECO:0000313" key="19">
    <source>
        <dbReference type="Proteomes" id="UP000460718"/>
    </source>
</evidence>
<dbReference type="EMBL" id="QXGC01000955">
    <property type="protein sequence ID" value="KAE9215440.1"/>
    <property type="molecule type" value="Genomic_DNA"/>
</dbReference>
<dbReference type="InterPro" id="IPR006615">
    <property type="entry name" value="Pept_C19_DUSP"/>
</dbReference>
<name>A0A6A3XFW8_9STRA</name>
<dbReference type="InterPro" id="IPR036034">
    <property type="entry name" value="PDZ_sf"/>
</dbReference>
<dbReference type="EMBL" id="QXGF01000968">
    <property type="protein sequence ID" value="KAE8933863.1"/>
    <property type="molecule type" value="Genomic_DNA"/>
</dbReference>
<evidence type="ECO:0000313" key="22">
    <source>
        <dbReference type="Proteomes" id="UP000488956"/>
    </source>
</evidence>
<organism evidence="8 14">
    <name type="scientific">Phytophthora fragariae</name>
    <dbReference type="NCBI Taxonomy" id="53985"/>
    <lineage>
        <taxon>Eukaryota</taxon>
        <taxon>Sar</taxon>
        <taxon>Stramenopiles</taxon>
        <taxon>Oomycota</taxon>
        <taxon>Peronosporomycetes</taxon>
        <taxon>Peronosporales</taxon>
        <taxon>Peronosporaceae</taxon>
        <taxon>Phytophthora</taxon>
    </lineage>
</organism>
<dbReference type="SUPFAM" id="SSF50156">
    <property type="entry name" value="PDZ domain-like"/>
    <property type="match status" value="1"/>
</dbReference>
<keyword evidence="14" id="KW-1185">Reference proteome</keyword>
<dbReference type="OrthoDB" id="66628at2759"/>
<evidence type="ECO:0000313" key="12">
    <source>
        <dbReference type="EMBL" id="KAE9333591.1"/>
    </source>
</evidence>
<dbReference type="Pfam" id="PF06337">
    <property type="entry name" value="DUSP"/>
    <property type="match status" value="1"/>
</dbReference>
<sequence>MARSARWLLGERRHAVVAVEVPAGPLGILLDGDDLDRPVLEGFAPVSPSRPQQRGAVEFSGRVPVGSLLLAVNERDFALEDLGFQQVGQVLRETSHLPRTLKFRVPLDDVNDVPLSQQFAPRRGPPPKEDEEEEEEEEEEDEKEKDQVPEVKQVKQQSVDSDSDRDLPLSQQFAPRRGPPPREEEEEEEGELEDEEEEEEKEEEDVRSSSGDSFQEIHVTEATVVGDVVLASAARLAEDQVSDGSTSWTLTGSNVDGSSSTPLASSVSSASPEKLQQVALEEPWQASQDLVQPELTEQPKLPEPKQSKRLSLEIDDALPPVPKELSFGTMAALAETRHFDSDDSSDDSSEDESDQDLGSWGQRSTKGPSWKPAPAAVGTGSSFSPEQPEGLSPHKPSPVPLSMASNVSSGTVAASLMAQTNQFDRDDSIEEDADAEYVTAVAPPGPLGLNLDGGVLDCAVVMGFVKLRDGSKGALERNGDIVPGSVIVRINGEDFSHATLNDVRMKLGELGHQSRTIVFCLPPRQQQQSSVPRSPGMRCAPTLPVFQEDFDKRRKFELALVMHYDKTVLRRRECWFCIDAKWMARWVEFVARGGPEPGPITNENLLHHDWRKMLAHDAPGRPDTAREGLILLKDYRVVAPMVWCLFAELHGLGEAPLLPRYLMDIYAEALSDGEVSNILEVPRPKATVLANDLRDKCLVRPSKTR</sequence>
<evidence type="ECO:0000313" key="11">
    <source>
        <dbReference type="EMBL" id="KAE9300484.1"/>
    </source>
</evidence>
<dbReference type="Proteomes" id="UP000440367">
    <property type="component" value="Unassembled WGS sequence"/>
</dbReference>
<feature type="compositionally biased region" description="Basic and acidic residues" evidence="1">
    <location>
        <begin position="144"/>
        <end position="153"/>
    </location>
</feature>
<dbReference type="EMBL" id="QXGD01001035">
    <property type="protein sequence ID" value="KAE9216736.1"/>
    <property type="molecule type" value="Genomic_DNA"/>
</dbReference>
<feature type="compositionally biased region" description="Low complexity" evidence="1">
    <location>
        <begin position="258"/>
        <end position="272"/>
    </location>
</feature>